<proteinExistence type="predicted"/>
<comment type="caution">
    <text evidence="1">The sequence shown here is derived from an EMBL/GenBank/DDBJ whole genome shotgun (WGS) entry which is preliminary data.</text>
</comment>
<protein>
    <submittedName>
        <fullName evidence="1">Uncharacterized protein</fullName>
    </submittedName>
</protein>
<evidence type="ECO:0000313" key="1">
    <source>
        <dbReference type="EMBL" id="PNN20755.1"/>
    </source>
</evidence>
<dbReference type="AlphaFoldDB" id="A0A2K0A6U8"/>
<dbReference type="RefSeq" id="WP_037551205.1">
    <property type="nucleotide sequence ID" value="NZ_CAJCFZ010000017.1"/>
</dbReference>
<dbReference type="Proteomes" id="UP000053523">
    <property type="component" value="Unassembled WGS sequence"/>
</dbReference>
<sequence>MVLKVPKDNANTAKLTYGGETLKVTIKGGKMIFTDGNDKESINYKVEENGETIKLDGGEGHNAIFRKQ</sequence>
<evidence type="ECO:0000313" key="2">
    <source>
        <dbReference type="Proteomes" id="UP000053523"/>
    </source>
</evidence>
<reference evidence="1 2" key="1">
    <citation type="submission" date="2017-12" db="EMBL/GenBank/DDBJ databases">
        <title>FDA dAtabase for Regulatory Grade micrObial Sequences (FDA-ARGOS): Supporting development and validation of Infectious Disease Dx tests.</title>
        <authorList>
            <person name="Hoffmann M."/>
            <person name="Allard M."/>
            <person name="Evans P."/>
            <person name="Brown E."/>
            <person name="Tallon L."/>
            <person name="Sadzewicz L."/>
            <person name="Sengamalay N."/>
            <person name="Ott S."/>
            <person name="Godinez A."/>
            <person name="Nagaraj S."/>
            <person name="Vavikolanu K."/>
            <person name="Aluvathingal J."/>
            <person name="Nadendla S."/>
            <person name="Sichtig H."/>
        </authorList>
    </citation>
    <scope>NUCLEOTIDE SEQUENCE [LARGE SCALE GENOMIC DNA]</scope>
    <source>
        <strain evidence="1 2">FDAARGOS_148</strain>
    </source>
</reference>
<name>A0A2K0A6U8_STAHA</name>
<gene>
    <name evidence="1" type="ORF">AL503_008140</name>
</gene>
<accession>A0A2K0A6U8</accession>
<dbReference type="EMBL" id="LORN02000015">
    <property type="protein sequence ID" value="PNN20755.1"/>
    <property type="molecule type" value="Genomic_DNA"/>
</dbReference>
<organism evidence="1 2">
    <name type="scientific">Staphylococcus haemolyticus</name>
    <dbReference type="NCBI Taxonomy" id="1283"/>
    <lineage>
        <taxon>Bacteria</taxon>
        <taxon>Bacillati</taxon>
        <taxon>Bacillota</taxon>
        <taxon>Bacilli</taxon>
        <taxon>Bacillales</taxon>
        <taxon>Staphylococcaceae</taxon>
        <taxon>Staphylococcus</taxon>
    </lineage>
</organism>